<organism evidence="7 8">
    <name type="scientific">Camellia sinensis var. sinensis</name>
    <name type="common">China tea</name>
    <dbReference type="NCBI Taxonomy" id="542762"/>
    <lineage>
        <taxon>Eukaryota</taxon>
        <taxon>Viridiplantae</taxon>
        <taxon>Streptophyta</taxon>
        <taxon>Embryophyta</taxon>
        <taxon>Tracheophyta</taxon>
        <taxon>Spermatophyta</taxon>
        <taxon>Magnoliopsida</taxon>
        <taxon>eudicotyledons</taxon>
        <taxon>Gunneridae</taxon>
        <taxon>Pentapetalae</taxon>
        <taxon>asterids</taxon>
        <taxon>Ericales</taxon>
        <taxon>Theaceae</taxon>
        <taxon>Camellia</taxon>
    </lineage>
</organism>
<dbReference type="Pfam" id="PF00201">
    <property type="entry name" value="UDPGT"/>
    <property type="match status" value="1"/>
</dbReference>
<accession>A0A4S4DZ33</accession>
<comment type="caution">
    <text evidence="7">The sequence shown here is derived from an EMBL/GenBank/DDBJ whole genome shotgun (WGS) entry which is preliminary data.</text>
</comment>
<keyword evidence="4" id="KW-0284">Flavonoid biosynthesis</keyword>
<dbReference type="AlphaFoldDB" id="A0A4S4DZ33"/>
<dbReference type="PANTHER" id="PTHR48046">
    <property type="entry name" value="UDP-GLYCOSYLTRANSFERASE 72E1"/>
    <property type="match status" value="1"/>
</dbReference>
<dbReference type="PROSITE" id="PS00375">
    <property type="entry name" value="UDPGT"/>
    <property type="match status" value="1"/>
</dbReference>
<comment type="similarity">
    <text evidence="1 5">Belongs to the UDP-glycosyltransferase family.</text>
</comment>
<dbReference type="PANTHER" id="PTHR48046:SF6">
    <property type="entry name" value="GLYCOSYLTRANSFERASE"/>
    <property type="match status" value="1"/>
</dbReference>
<dbReference type="Gene3D" id="3.40.50.2000">
    <property type="entry name" value="Glycogen Phosphorylase B"/>
    <property type="match status" value="2"/>
</dbReference>
<dbReference type="EMBL" id="SDRB02009365">
    <property type="protein sequence ID" value="THG08344.1"/>
    <property type="molecule type" value="Genomic_DNA"/>
</dbReference>
<protein>
    <recommendedName>
        <fullName evidence="6">Glycosyltransferase</fullName>
        <ecNumber evidence="6">2.4.1.-</ecNumber>
    </recommendedName>
</protein>
<dbReference type="InterPro" id="IPR035595">
    <property type="entry name" value="UDP_glycos_trans_CS"/>
</dbReference>
<keyword evidence="2 5" id="KW-0328">Glycosyltransferase</keyword>
<keyword evidence="3 5" id="KW-0808">Transferase</keyword>
<evidence type="ECO:0000256" key="5">
    <source>
        <dbReference type="RuleBase" id="RU003718"/>
    </source>
</evidence>
<dbReference type="GO" id="GO:0009813">
    <property type="term" value="P:flavonoid biosynthetic process"/>
    <property type="evidence" value="ECO:0007669"/>
    <property type="project" value="UniProtKB-KW"/>
</dbReference>
<dbReference type="FunFam" id="3.40.50.2000:FF:000051">
    <property type="entry name" value="Glycosyltransferase"/>
    <property type="match status" value="1"/>
</dbReference>
<dbReference type="GO" id="GO:0008194">
    <property type="term" value="F:UDP-glycosyltransferase activity"/>
    <property type="evidence" value="ECO:0007669"/>
    <property type="project" value="InterPro"/>
</dbReference>
<evidence type="ECO:0000256" key="6">
    <source>
        <dbReference type="RuleBase" id="RU362057"/>
    </source>
</evidence>
<dbReference type="FunFam" id="3.40.50.2000:FF:000054">
    <property type="entry name" value="Glycosyltransferase"/>
    <property type="match status" value="1"/>
</dbReference>
<name>A0A4S4DZ33_CAMSN</name>
<gene>
    <name evidence="7" type="ORF">TEA_027842</name>
</gene>
<dbReference type="CDD" id="cd03784">
    <property type="entry name" value="GT1_Gtf-like"/>
    <property type="match status" value="1"/>
</dbReference>
<proteinExistence type="inferred from homology"/>
<evidence type="ECO:0000256" key="3">
    <source>
        <dbReference type="ARBA" id="ARBA00022679"/>
    </source>
</evidence>
<dbReference type="SUPFAM" id="SSF53756">
    <property type="entry name" value="UDP-Glycosyltransferase/glycogen phosphorylase"/>
    <property type="match status" value="1"/>
</dbReference>
<sequence>METTTSNKHKPHIAIFPSPGMGHLIPLAEFAKQLVFSHHFSVSFIVPNFGFPIKSQKSFLDSLPEPITAVYLPPPVISNDLSGSLNPATLVTTGMTRCVQGLRDSLKTLTESTRLVALVVDAVGTDAFDLTEELGILRYVFAPFCAMSLSLFFHLSKLDETGIKDYKDLPDPIEIPGCIPIRPTALPGVIQDSNSEFYKLFLYHAKRYYLADGIIVNSFIDLEPGAFKVLMEDGSGKPPFYPIGPLLQTGPTIDDGTLCLTWLDKQPRGSVLFVCFGSSGTISQEQLTELALGLEMSEQKFIWVVRIPAKNAANGVYYNAQSNKEEDPFDFLPNGFMERTITRGLGLLVKSWAPQVQILSHGSTGGFISHCGWNSTIESLTHGVPLIAWPLYAEQEMIKLMLTQDLKVALTPKKNENGMVGREEIAKCVRDLIVGEEGKLLRKKTTELKDAAAMATSEHGSSTKSLAQLIQIFENHNVLPLKK</sequence>
<evidence type="ECO:0000313" key="7">
    <source>
        <dbReference type="EMBL" id="THG08344.1"/>
    </source>
</evidence>
<evidence type="ECO:0000256" key="1">
    <source>
        <dbReference type="ARBA" id="ARBA00009995"/>
    </source>
</evidence>
<evidence type="ECO:0000256" key="4">
    <source>
        <dbReference type="ARBA" id="ARBA00023241"/>
    </source>
</evidence>
<reference evidence="7 8" key="1">
    <citation type="journal article" date="2018" name="Proc. Natl. Acad. Sci. U.S.A.">
        <title>Draft genome sequence of Camellia sinensis var. sinensis provides insights into the evolution of the tea genome and tea quality.</title>
        <authorList>
            <person name="Wei C."/>
            <person name="Yang H."/>
            <person name="Wang S."/>
            <person name="Zhao J."/>
            <person name="Liu C."/>
            <person name="Gao L."/>
            <person name="Xia E."/>
            <person name="Lu Y."/>
            <person name="Tai Y."/>
            <person name="She G."/>
            <person name="Sun J."/>
            <person name="Cao H."/>
            <person name="Tong W."/>
            <person name="Gao Q."/>
            <person name="Li Y."/>
            <person name="Deng W."/>
            <person name="Jiang X."/>
            <person name="Wang W."/>
            <person name="Chen Q."/>
            <person name="Zhang S."/>
            <person name="Li H."/>
            <person name="Wu J."/>
            <person name="Wang P."/>
            <person name="Li P."/>
            <person name="Shi C."/>
            <person name="Zheng F."/>
            <person name="Jian J."/>
            <person name="Huang B."/>
            <person name="Shan D."/>
            <person name="Shi M."/>
            <person name="Fang C."/>
            <person name="Yue Y."/>
            <person name="Li F."/>
            <person name="Li D."/>
            <person name="Wei S."/>
            <person name="Han B."/>
            <person name="Jiang C."/>
            <person name="Yin Y."/>
            <person name="Xia T."/>
            <person name="Zhang Z."/>
            <person name="Bennetzen J.L."/>
            <person name="Zhao S."/>
            <person name="Wan X."/>
        </authorList>
    </citation>
    <scope>NUCLEOTIDE SEQUENCE [LARGE SCALE GENOMIC DNA]</scope>
    <source>
        <strain evidence="8">cv. Shuchazao</strain>
        <tissue evidence="7">Leaf</tissue>
    </source>
</reference>
<dbReference type="Proteomes" id="UP000306102">
    <property type="component" value="Unassembled WGS sequence"/>
</dbReference>
<dbReference type="EC" id="2.4.1.-" evidence="6"/>
<keyword evidence="8" id="KW-1185">Reference proteome</keyword>
<dbReference type="InterPro" id="IPR002213">
    <property type="entry name" value="UDP_glucos_trans"/>
</dbReference>
<evidence type="ECO:0000256" key="2">
    <source>
        <dbReference type="ARBA" id="ARBA00022676"/>
    </source>
</evidence>
<evidence type="ECO:0000313" key="8">
    <source>
        <dbReference type="Proteomes" id="UP000306102"/>
    </source>
</evidence>